<name>A0A133PKG9_9FIRM</name>
<protein>
    <submittedName>
        <fullName evidence="2">Acetyltransferase, GNAT family</fullName>
    </submittedName>
</protein>
<evidence type="ECO:0000259" key="1">
    <source>
        <dbReference type="PROSITE" id="PS51186"/>
    </source>
</evidence>
<dbReference type="InterPro" id="IPR000182">
    <property type="entry name" value="GNAT_dom"/>
</dbReference>
<dbReference type="Proteomes" id="UP000070174">
    <property type="component" value="Unassembled WGS sequence"/>
</dbReference>
<feature type="domain" description="N-acetyltransferase" evidence="1">
    <location>
        <begin position="7"/>
        <end position="185"/>
    </location>
</feature>
<dbReference type="Pfam" id="PF00583">
    <property type="entry name" value="Acetyltransf_1"/>
    <property type="match status" value="1"/>
</dbReference>
<dbReference type="RefSeq" id="WP_060800485.1">
    <property type="nucleotide sequence ID" value="NZ_KQ957105.1"/>
</dbReference>
<proteinExistence type="predicted"/>
<sequence>MENYPDLSFRKMNLRDVFTFRNWGRHESPLFLEYNFIEESEEDIIEWFKWKTRRPLSEYFVIESDEKIIGYLSLKNINKFLKKAELGIVLDPNYINQGIGKRILELFLTYLKERGFKKIFLFAAHYNKRAIRVYEELGFKKRYSFLMKFPNGSYDESLPDFYENKSSFKIILNKTFNYAMKMDLDLERDW</sequence>
<dbReference type="AlphaFoldDB" id="A0A133PKG9"/>
<dbReference type="PANTHER" id="PTHR43415:SF3">
    <property type="entry name" value="GNAT-FAMILY ACETYLTRANSFERASE"/>
    <property type="match status" value="1"/>
</dbReference>
<accession>A0A133PKG9</accession>
<dbReference type="EMBL" id="LRQE01000038">
    <property type="protein sequence ID" value="KXA28993.1"/>
    <property type="molecule type" value="Genomic_DNA"/>
</dbReference>
<gene>
    <name evidence="2" type="ORF">HMPREF3229_01465</name>
</gene>
<comment type="caution">
    <text evidence="2">The sequence shown here is derived from an EMBL/GenBank/DDBJ whole genome shotgun (WGS) entry which is preliminary data.</text>
</comment>
<reference evidence="2 3" key="1">
    <citation type="submission" date="2016-01" db="EMBL/GenBank/DDBJ databases">
        <authorList>
            <person name="Oliw E.H."/>
        </authorList>
    </citation>
    <scope>NUCLEOTIDE SEQUENCE [LARGE SCALE GENOMIC DNA]</scope>
    <source>
        <strain evidence="2 3">CMW7756A</strain>
    </source>
</reference>
<dbReference type="InterPro" id="IPR016181">
    <property type="entry name" value="Acyl_CoA_acyltransferase"/>
</dbReference>
<keyword evidence="2" id="KW-0808">Transferase</keyword>
<dbReference type="PATRIC" id="fig|54005.3.peg.1429"/>
<dbReference type="PANTHER" id="PTHR43415">
    <property type="entry name" value="SPERMIDINE N(1)-ACETYLTRANSFERASE"/>
    <property type="match status" value="1"/>
</dbReference>
<evidence type="ECO:0000313" key="3">
    <source>
        <dbReference type="Proteomes" id="UP000070174"/>
    </source>
</evidence>
<dbReference type="PROSITE" id="PS51186">
    <property type="entry name" value="GNAT"/>
    <property type="match status" value="1"/>
</dbReference>
<dbReference type="GO" id="GO:0016747">
    <property type="term" value="F:acyltransferase activity, transferring groups other than amino-acyl groups"/>
    <property type="evidence" value="ECO:0007669"/>
    <property type="project" value="InterPro"/>
</dbReference>
<dbReference type="CDD" id="cd04301">
    <property type="entry name" value="NAT_SF"/>
    <property type="match status" value="1"/>
</dbReference>
<organism evidence="2">
    <name type="scientific">Peptoniphilus harei</name>
    <dbReference type="NCBI Taxonomy" id="54005"/>
    <lineage>
        <taxon>Bacteria</taxon>
        <taxon>Bacillati</taxon>
        <taxon>Bacillota</taxon>
        <taxon>Tissierellia</taxon>
        <taxon>Tissierellales</taxon>
        <taxon>Peptoniphilaceae</taxon>
        <taxon>Peptoniphilus</taxon>
    </lineage>
</organism>
<dbReference type="Gene3D" id="3.40.630.30">
    <property type="match status" value="1"/>
</dbReference>
<dbReference type="SUPFAM" id="SSF55729">
    <property type="entry name" value="Acyl-CoA N-acyltransferases (Nat)"/>
    <property type="match status" value="1"/>
</dbReference>
<evidence type="ECO:0000313" key="2">
    <source>
        <dbReference type="EMBL" id="KXA28993.1"/>
    </source>
</evidence>